<dbReference type="GeneID" id="17250292"/>
<dbReference type="EnsemblProtists" id="EOD37767">
    <property type="protein sequence ID" value="EOD37767"/>
    <property type="gene ID" value="EMIHUDRAFT_79419"/>
</dbReference>
<name>A0A0D3KPT2_EMIH1</name>
<sequence length="133" mass="13097">MTALRPCAAGGVLPLLSSTWSRNLAARSVQSRCAVSARATPLSRLGATAAACVGAPYPSPAAPAARGGYAETTTRGGSAATEMSRRHASGRAGCISRVTSADSSEGAAGIAACSTPSSLPSSCVRRETAASAE</sequence>
<organism evidence="2 3">
    <name type="scientific">Emiliania huxleyi (strain CCMP1516)</name>
    <dbReference type="NCBI Taxonomy" id="280463"/>
    <lineage>
        <taxon>Eukaryota</taxon>
        <taxon>Haptista</taxon>
        <taxon>Haptophyta</taxon>
        <taxon>Prymnesiophyceae</taxon>
        <taxon>Isochrysidales</taxon>
        <taxon>Noelaerhabdaceae</taxon>
        <taxon>Emiliania</taxon>
    </lineage>
</organism>
<proteinExistence type="predicted"/>
<reference evidence="3" key="1">
    <citation type="journal article" date="2013" name="Nature">
        <title>Pan genome of the phytoplankton Emiliania underpins its global distribution.</title>
        <authorList>
            <person name="Read B.A."/>
            <person name="Kegel J."/>
            <person name="Klute M.J."/>
            <person name="Kuo A."/>
            <person name="Lefebvre S.C."/>
            <person name="Maumus F."/>
            <person name="Mayer C."/>
            <person name="Miller J."/>
            <person name="Monier A."/>
            <person name="Salamov A."/>
            <person name="Young J."/>
            <person name="Aguilar M."/>
            <person name="Claverie J.M."/>
            <person name="Frickenhaus S."/>
            <person name="Gonzalez K."/>
            <person name="Herman E.K."/>
            <person name="Lin Y.C."/>
            <person name="Napier J."/>
            <person name="Ogata H."/>
            <person name="Sarno A.F."/>
            <person name="Shmutz J."/>
            <person name="Schroeder D."/>
            <person name="de Vargas C."/>
            <person name="Verret F."/>
            <person name="von Dassow P."/>
            <person name="Valentin K."/>
            <person name="Van de Peer Y."/>
            <person name="Wheeler G."/>
            <person name="Dacks J.B."/>
            <person name="Delwiche C.F."/>
            <person name="Dyhrman S.T."/>
            <person name="Glockner G."/>
            <person name="John U."/>
            <person name="Richards T."/>
            <person name="Worden A.Z."/>
            <person name="Zhang X."/>
            <person name="Grigoriev I.V."/>
            <person name="Allen A.E."/>
            <person name="Bidle K."/>
            <person name="Borodovsky M."/>
            <person name="Bowler C."/>
            <person name="Brownlee C."/>
            <person name="Cock J.M."/>
            <person name="Elias M."/>
            <person name="Gladyshev V.N."/>
            <person name="Groth M."/>
            <person name="Guda C."/>
            <person name="Hadaegh A."/>
            <person name="Iglesias-Rodriguez M.D."/>
            <person name="Jenkins J."/>
            <person name="Jones B.M."/>
            <person name="Lawson T."/>
            <person name="Leese F."/>
            <person name="Lindquist E."/>
            <person name="Lobanov A."/>
            <person name="Lomsadze A."/>
            <person name="Malik S.B."/>
            <person name="Marsh M.E."/>
            <person name="Mackinder L."/>
            <person name="Mock T."/>
            <person name="Mueller-Roeber B."/>
            <person name="Pagarete A."/>
            <person name="Parker M."/>
            <person name="Probert I."/>
            <person name="Quesneville H."/>
            <person name="Raines C."/>
            <person name="Rensing S.A."/>
            <person name="Riano-Pachon D.M."/>
            <person name="Richier S."/>
            <person name="Rokitta S."/>
            <person name="Shiraiwa Y."/>
            <person name="Soanes D.M."/>
            <person name="van der Giezen M."/>
            <person name="Wahlund T.M."/>
            <person name="Williams B."/>
            <person name="Wilson W."/>
            <person name="Wolfe G."/>
            <person name="Wurch L.L."/>
        </authorList>
    </citation>
    <scope>NUCLEOTIDE SEQUENCE</scope>
</reference>
<feature type="compositionally biased region" description="Basic and acidic residues" evidence="1">
    <location>
        <begin position="124"/>
        <end position="133"/>
    </location>
</feature>
<dbReference type="RefSeq" id="XP_005756572.1">
    <property type="nucleotide sequence ID" value="XM_005756515.1"/>
</dbReference>
<dbReference type="RefSeq" id="XP_005790196.1">
    <property type="nucleotide sequence ID" value="XM_005790139.1"/>
</dbReference>
<evidence type="ECO:0000256" key="1">
    <source>
        <dbReference type="SAM" id="MobiDB-lite"/>
    </source>
</evidence>
<keyword evidence="3" id="KW-1185">Reference proteome</keyword>
<dbReference type="GeneID" id="17283037"/>
<dbReference type="EnsemblProtists" id="EOD04143">
    <property type="protein sequence ID" value="EOD04143"/>
    <property type="gene ID" value="EMIHUDRAFT_79821"/>
</dbReference>
<dbReference type="RefSeq" id="XP_005761007.1">
    <property type="nucleotide sequence ID" value="XM_005760950.1"/>
</dbReference>
<feature type="region of interest" description="Disordered" evidence="1">
    <location>
        <begin position="112"/>
        <end position="133"/>
    </location>
</feature>
<evidence type="ECO:0000313" key="3">
    <source>
        <dbReference type="Proteomes" id="UP000013827"/>
    </source>
</evidence>
<dbReference type="KEGG" id="ehx:EMIHUDRAFT_79821"/>
<accession>A0A0D3KPT2</accession>
<dbReference type="Proteomes" id="UP000013827">
    <property type="component" value="Unassembled WGS sequence"/>
</dbReference>
<protein>
    <submittedName>
        <fullName evidence="2">Uncharacterized protein</fullName>
    </submittedName>
</protein>
<evidence type="ECO:0000313" key="2">
    <source>
        <dbReference type="EnsemblProtists" id="EOD37767"/>
    </source>
</evidence>
<dbReference type="GeneID" id="17254750"/>
<dbReference type="KEGG" id="ehx:EMIHUDRAFT_79303"/>
<dbReference type="PaxDb" id="2903-EOD04143"/>
<reference evidence="2" key="2">
    <citation type="submission" date="2024-10" db="UniProtKB">
        <authorList>
            <consortium name="EnsemblProtists"/>
        </authorList>
    </citation>
    <scope>IDENTIFICATION</scope>
</reference>
<dbReference type="AlphaFoldDB" id="A0A0D3KPT2"/>
<dbReference type="HOGENOM" id="CLU_1910606_0_0_1"/>
<dbReference type="KEGG" id="ehx:EMIHUDRAFT_79419"/>
<dbReference type="EnsemblProtists" id="EOD08578">
    <property type="protein sequence ID" value="EOD08578"/>
    <property type="gene ID" value="EMIHUDRAFT_79303"/>
</dbReference>
<feature type="region of interest" description="Disordered" evidence="1">
    <location>
        <begin position="61"/>
        <end position="92"/>
    </location>
</feature>